<evidence type="ECO:0000256" key="8">
    <source>
        <dbReference type="PROSITE-ProRule" id="PRU00723"/>
    </source>
</evidence>
<comment type="function">
    <text evidence="5">Required for the export of mRNAs containing poly(A) tails from the nucleus into the cytoplasm.</text>
</comment>
<dbReference type="InterPro" id="IPR000571">
    <property type="entry name" value="Znf_CCCH"/>
</dbReference>
<reference evidence="12 13" key="1">
    <citation type="journal article" date="2018" name="Mol. Genet. Genomics">
        <title>The red deer Cervus elaphus genome CerEla1.0: sequencing, annotating, genes, and chromosomes.</title>
        <authorList>
            <person name="Bana N.A."/>
            <person name="Nyiri A."/>
            <person name="Nagy J."/>
            <person name="Frank K."/>
            <person name="Nagy T."/>
            <person name="Steger V."/>
            <person name="Schiller M."/>
            <person name="Lakatos P."/>
            <person name="Sugar L."/>
            <person name="Horn P."/>
            <person name="Barta E."/>
            <person name="Orosz L."/>
        </authorList>
    </citation>
    <scope>NUCLEOTIDE SEQUENCE [LARGE SCALE GENOMIC DNA]</scope>
    <source>
        <strain evidence="12">Hungarian</strain>
    </source>
</reference>
<keyword evidence="8" id="KW-0862">Zinc</keyword>
<dbReference type="GO" id="GO:0031965">
    <property type="term" value="C:nuclear membrane"/>
    <property type="evidence" value="ECO:0007669"/>
    <property type="project" value="UniProtKB-SubCell"/>
</dbReference>
<keyword evidence="8" id="KW-0479">Metal-binding</keyword>
<evidence type="ECO:0000256" key="7">
    <source>
        <dbReference type="ARBA" id="ARBA00042384"/>
    </source>
</evidence>
<keyword evidence="4" id="KW-0539">Nucleus</keyword>
<keyword evidence="3" id="KW-0811">Translocation</keyword>
<evidence type="ECO:0000256" key="9">
    <source>
        <dbReference type="SAM" id="Coils"/>
    </source>
</evidence>
<accession>A0A212D5X5</accession>
<comment type="caution">
    <text evidence="12">The sequence shown here is derived from an EMBL/GenBank/DDBJ whole genome shotgun (WGS) entry which is preliminary data.</text>
</comment>
<feature type="zinc finger region" description="C3H1-type" evidence="8">
    <location>
        <begin position="1"/>
        <end position="25"/>
    </location>
</feature>
<evidence type="ECO:0000256" key="4">
    <source>
        <dbReference type="ARBA" id="ARBA00023242"/>
    </source>
</evidence>
<evidence type="ECO:0000256" key="6">
    <source>
        <dbReference type="ARBA" id="ARBA00039886"/>
    </source>
</evidence>
<evidence type="ECO:0000313" key="13">
    <source>
        <dbReference type="Proteomes" id="UP000242450"/>
    </source>
</evidence>
<evidence type="ECO:0000256" key="3">
    <source>
        <dbReference type="ARBA" id="ARBA00023132"/>
    </source>
</evidence>
<keyword evidence="3" id="KW-0653">Protein transport</keyword>
<keyword evidence="9" id="KW-0175">Coiled coil</keyword>
<proteinExistence type="predicted"/>
<feature type="coiled-coil region" evidence="9">
    <location>
        <begin position="114"/>
        <end position="141"/>
    </location>
</feature>
<dbReference type="EMBL" id="MKHE01000006">
    <property type="protein sequence ID" value="OWK13641.1"/>
    <property type="molecule type" value="Genomic_DNA"/>
</dbReference>
<feature type="region of interest" description="Disordered" evidence="10">
    <location>
        <begin position="25"/>
        <end position="109"/>
    </location>
</feature>
<evidence type="ECO:0000256" key="5">
    <source>
        <dbReference type="ARBA" id="ARBA00037262"/>
    </source>
</evidence>
<feature type="domain" description="C3H1-type" evidence="11">
    <location>
        <begin position="1"/>
        <end position="25"/>
    </location>
</feature>
<dbReference type="GO" id="GO:0005643">
    <property type="term" value="C:nuclear pore"/>
    <property type="evidence" value="ECO:0007669"/>
    <property type="project" value="UniProtKB-SubCell"/>
</dbReference>
<dbReference type="PANTHER" id="PTHR46527:SF1">
    <property type="entry name" value="NUCLEOPORIN NUP42"/>
    <property type="match status" value="1"/>
</dbReference>
<feature type="compositionally biased region" description="Polar residues" evidence="10">
    <location>
        <begin position="40"/>
        <end position="62"/>
    </location>
</feature>
<protein>
    <recommendedName>
        <fullName evidence="6">Nucleoporin NUP42</fullName>
    </recommendedName>
    <alternativeName>
        <fullName evidence="7">Nucleoporin-like protein 2</fullName>
    </alternativeName>
</protein>
<evidence type="ECO:0000256" key="1">
    <source>
        <dbReference type="ARBA" id="ARBA00004335"/>
    </source>
</evidence>
<comment type="subcellular location">
    <subcellularLocation>
        <location evidence="1">Nucleus membrane</location>
        <topology evidence="1">Peripheral membrane protein</topology>
        <orientation evidence="1">Cytoplasmic side</orientation>
    </subcellularLocation>
    <subcellularLocation>
        <location evidence="2">Nucleus</location>
        <location evidence="2">Nuclear pore complex</location>
    </subcellularLocation>
</comment>
<dbReference type="PROSITE" id="PS50103">
    <property type="entry name" value="ZF_C3H1"/>
    <property type="match status" value="1"/>
</dbReference>
<keyword evidence="3" id="KW-0813">Transport</keyword>
<dbReference type="PANTHER" id="PTHR46527">
    <property type="entry name" value="NUCLEOPORIN-LIKE PROTEIN 2"/>
    <property type="match status" value="1"/>
</dbReference>
<evidence type="ECO:0000313" key="12">
    <source>
        <dbReference type="EMBL" id="OWK13641.1"/>
    </source>
</evidence>
<keyword evidence="3" id="KW-0906">Nuclear pore complex</keyword>
<evidence type="ECO:0000256" key="2">
    <source>
        <dbReference type="ARBA" id="ARBA00004567"/>
    </source>
</evidence>
<dbReference type="GO" id="GO:0008270">
    <property type="term" value="F:zinc ion binding"/>
    <property type="evidence" value="ECO:0007669"/>
    <property type="project" value="UniProtKB-KW"/>
</dbReference>
<gene>
    <name evidence="12" type="ORF">Celaphus_00017416</name>
</gene>
<keyword evidence="8" id="KW-0863">Zinc-finger</keyword>
<dbReference type="InterPro" id="IPR051767">
    <property type="entry name" value="Nucleoporin_NUP42"/>
</dbReference>
<organism evidence="12 13">
    <name type="scientific">Cervus elaphus hippelaphus</name>
    <name type="common">European red deer</name>
    <dbReference type="NCBI Taxonomy" id="46360"/>
    <lineage>
        <taxon>Eukaryota</taxon>
        <taxon>Metazoa</taxon>
        <taxon>Chordata</taxon>
        <taxon>Craniata</taxon>
        <taxon>Vertebrata</taxon>
        <taxon>Euteleostomi</taxon>
        <taxon>Mammalia</taxon>
        <taxon>Eutheria</taxon>
        <taxon>Laurasiatheria</taxon>
        <taxon>Artiodactyla</taxon>
        <taxon>Ruminantia</taxon>
        <taxon>Pecora</taxon>
        <taxon>Cervidae</taxon>
        <taxon>Cervinae</taxon>
        <taxon>Cervus</taxon>
    </lineage>
</organism>
<sequence>MTICQFFLQGRCRFGDRCWNEHPGARGAGGGRQPQPSGSNRRGWNTTSQRYSNVIQPSSFSKPTPWGGSRDQEKPSFASFDSGESASKNRGFGLSQNPFASPASDDQKDDKKLLNNLQSYLNSVQQLINQWRNRVNELKSLNTSTAIALLSDLQDGVNQAAPSFGFGNRQTVTFGSPGFPVNNSSSSSTQNFSFKSSSGFATAPSGSPPVFGNTPAFGAVPAASSAIPAATPTFGLRKPEITSAASFSFKTPAASGFGSSGFSGFSPSMAASPVGSPVALAFGSGSSAAGFGSSGSPPHTAFSKSSSDAFGNSSVPTSLSFSLGSATTDNALFTPKDQLTAEELEQFQSKKFTLGKIPLKPPPVELLNI</sequence>
<keyword evidence="13" id="KW-1185">Reference proteome</keyword>
<evidence type="ECO:0000256" key="10">
    <source>
        <dbReference type="SAM" id="MobiDB-lite"/>
    </source>
</evidence>
<dbReference type="AlphaFoldDB" id="A0A212D5X5"/>
<dbReference type="OrthoDB" id="20729at2759"/>
<dbReference type="Proteomes" id="UP000242450">
    <property type="component" value="Chromosome 6"/>
</dbReference>
<feature type="compositionally biased region" description="Polar residues" evidence="10">
    <location>
        <begin position="82"/>
        <end position="99"/>
    </location>
</feature>
<keyword evidence="3" id="KW-0509">mRNA transport</keyword>
<dbReference type="SMART" id="SM00356">
    <property type="entry name" value="ZnF_C3H1"/>
    <property type="match status" value="1"/>
</dbReference>
<name>A0A212D5X5_CEREH</name>
<evidence type="ECO:0000259" key="11">
    <source>
        <dbReference type="PROSITE" id="PS50103"/>
    </source>
</evidence>